<keyword evidence="2" id="KW-1185">Reference proteome</keyword>
<dbReference type="Proteomes" id="UP000577362">
    <property type="component" value="Unassembled WGS sequence"/>
</dbReference>
<gene>
    <name evidence="1" type="ORF">GGR16_002634</name>
</gene>
<organism evidence="1 2">
    <name type="scientific">Chelatococcus caeni</name>
    <dbReference type="NCBI Taxonomy" id="1348468"/>
    <lineage>
        <taxon>Bacteria</taxon>
        <taxon>Pseudomonadati</taxon>
        <taxon>Pseudomonadota</taxon>
        <taxon>Alphaproteobacteria</taxon>
        <taxon>Hyphomicrobiales</taxon>
        <taxon>Chelatococcaceae</taxon>
        <taxon>Chelatococcus</taxon>
    </lineage>
</organism>
<comment type="caution">
    <text evidence="1">The sequence shown here is derived from an EMBL/GenBank/DDBJ whole genome shotgun (WGS) entry which is preliminary data.</text>
</comment>
<dbReference type="EMBL" id="JACIEN010000003">
    <property type="protein sequence ID" value="MBB4017600.1"/>
    <property type="molecule type" value="Genomic_DNA"/>
</dbReference>
<evidence type="ECO:0000313" key="2">
    <source>
        <dbReference type="Proteomes" id="UP000577362"/>
    </source>
</evidence>
<protein>
    <submittedName>
        <fullName evidence="1">Uncharacterized protein</fullName>
    </submittedName>
</protein>
<accession>A0A840BXA5</accession>
<name>A0A840BXA5_9HYPH</name>
<evidence type="ECO:0000313" key="1">
    <source>
        <dbReference type="EMBL" id="MBB4017600.1"/>
    </source>
</evidence>
<dbReference type="AlphaFoldDB" id="A0A840BXA5"/>
<proteinExistence type="predicted"/>
<sequence length="30" mass="3033">MARMIALLASALRAAAGAAILAVWISAAFM</sequence>
<reference evidence="1 2" key="1">
    <citation type="submission" date="2020-08" db="EMBL/GenBank/DDBJ databases">
        <title>Genomic Encyclopedia of Type Strains, Phase IV (KMG-IV): sequencing the most valuable type-strain genomes for metagenomic binning, comparative biology and taxonomic classification.</title>
        <authorList>
            <person name="Goeker M."/>
        </authorList>
    </citation>
    <scope>NUCLEOTIDE SEQUENCE [LARGE SCALE GENOMIC DNA]</scope>
    <source>
        <strain evidence="1 2">DSM 103737</strain>
    </source>
</reference>